<name>A0A4Q2EJZ4_9ACTN</name>
<dbReference type="RefSeq" id="WP_129457489.1">
    <property type="nucleotide sequence ID" value="NZ_PPCV01000001.1"/>
</dbReference>
<dbReference type="GO" id="GO:0008932">
    <property type="term" value="F:lytic endotransglycosylase activity"/>
    <property type="evidence" value="ECO:0007669"/>
    <property type="project" value="UniProtKB-UniRule"/>
</dbReference>
<dbReference type="OrthoDB" id="9814591at2"/>
<dbReference type="EMBL" id="PPCV01000001">
    <property type="protein sequence ID" value="RXW33523.1"/>
    <property type="molecule type" value="Genomic_DNA"/>
</dbReference>
<dbReference type="PANTHER" id="PTHR30518:SF2">
    <property type="entry name" value="ENDOLYTIC MUREIN TRANSGLYCOSYLASE"/>
    <property type="match status" value="1"/>
</dbReference>
<evidence type="ECO:0000256" key="1">
    <source>
        <dbReference type="ARBA" id="ARBA00022475"/>
    </source>
</evidence>
<dbReference type="NCBIfam" id="TIGR00247">
    <property type="entry name" value="endolytic transglycosylase MltG"/>
    <property type="match status" value="1"/>
</dbReference>
<feature type="transmembrane region" description="Helical" evidence="7">
    <location>
        <begin position="31"/>
        <end position="49"/>
    </location>
</feature>
<evidence type="ECO:0000313" key="8">
    <source>
        <dbReference type="EMBL" id="RXW33523.1"/>
    </source>
</evidence>
<evidence type="ECO:0000256" key="2">
    <source>
        <dbReference type="ARBA" id="ARBA00022692"/>
    </source>
</evidence>
<sequence>MKPRRAREPRLRDPETGEWDFPEVKHRAKGWIAVALALVIVFGGIWFVGGKAWDAWMSFRTKDDYIGTGVDPIQVEIPRGASMTAVGKLLQDKDVVKSSDAFRRYAQSRPDESSRVQAGQYNLKTQMSVMAAFDALLDSNNLVRNTMQLREGQRTSEQLAAMAAATKLPVADFQAIAAAPGNLGLPAWGKGNVDGFLFPDTYELGSTPTALGTMKVTVDNFNKVVERNDWVTQATNSPAKDPYTALVMASLVEREAMTTEDRQKVARVFYNRLAKGQKLESDATVAYANNITGRVTTSPEERKIDSPYNTYLDKNAGKLPPTPITSPSEDAMEAAVTPAEGNWLFFVVVNLDTGETVFSDTYEQHQAAVAKFQEFCKTSDKC</sequence>
<dbReference type="GO" id="GO:0009252">
    <property type="term" value="P:peptidoglycan biosynthetic process"/>
    <property type="evidence" value="ECO:0007669"/>
    <property type="project" value="UniProtKB-UniRule"/>
</dbReference>
<dbReference type="Pfam" id="PF02618">
    <property type="entry name" value="YceG"/>
    <property type="match status" value="1"/>
</dbReference>
<dbReference type="PANTHER" id="PTHR30518">
    <property type="entry name" value="ENDOLYTIC MUREIN TRANSGLYCOSYLASE"/>
    <property type="match status" value="1"/>
</dbReference>
<comment type="subcellular location">
    <subcellularLocation>
        <location evidence="7">Cell membrane</location>
        <topology evidence="7">Single-pass membrane protein</topology>
    </subcellularLocation>
</comment>
<dbReference type="Gene3D" id="3.30.1490.480">
    <property type="entry name" value="Endolytic murein transglycosylase"/>
    <property type="match status" value="1"/>
</dbReference>
<dbReference type="HAMAP" id="MF_02065">
    <property type="entry name" value="MltG"/>
    <property type="match status" value="1"/>
</dbReference>
<dbReference type="EC" id="4.2.2.29" evidence="7"/>
<dbReference type="Gene3D" id="3.30.160.60">
    <property type="entry name" value="Classic Zinc Finger"/>
    <property type="match status" value="1"/>
</dbReference>
<evidence type="ECO:0000256" key="6">
    <source>
        <dbReference type="ARBA" id="ARBA00023316"/>
    </source>
</evidence>
<organism evidence="8 9">
    <name type="scientific">Propioniciclava flava</name>
    <dbReference type="NCBI Taxonomy" id="2072026"/>
    <lineage>
        <taxon>Bacteria</taxon>
        <taxon>Bacillati</taxon>
        <taxon>Actinomycetota</taxon>
        <taxon>Actinomycetes</taxon>
        <taxon>Propionibacteriales</taxon>
        <taxon>Propionibacteriaceae</taxon>
        <taxon>Propioniciclava</taxon>
    </lineage>
</organism>
<evidence type="ECO:0000256" key="4">
    <source>
        <dbReference type="ARBA" id="ARBA00023136"/>
    </source>
</evidence>
<dbReference type="GO" id="GO:0005886">
    <property type="term" value="C:plasma membrane"/>
    <property type="evidence" value="ECO:0007669"/>
    <property type="project" value="UniProtKB-SubCell"/>
</dbReference>
<gene>
    <name evidence="7" type="primary">mltG</name>
    <name evidence="8" type="ORF">C1706_01855</name>
</gene>
<dbReference type="Proteomes" id="UP000290624">
    <property type="component" value="Unassembled WGS sequence"/>
</dbReference>
<accession>A0A4Q2EJZ4</accession>
<proteinExistence type="inferred from homology"/>
<comment type="similarity">
    <text evidence="7">Belongs to the transglycosylase MltG family.</text>
</comment>
<evidence type="ECO:0000256" key="5">
    <source>
        <dbReference type="ARBA" id="ARBA00023239"/>
    </source>
</evidence>
<keyword evidence="3 7" id="KW-1133">Transmembrane helix</keyword>
<dbReference type="GO" id="GO:0071555">
    <property type="term" value="P:cell wall organization"/>
    <property type="evidence" value="ECO:0007669"/>
    <property type="project" value="UniProtKB-KW"/>
</dbReference>
<comment type="caution">
    <text evidence="8">The sequence shown here is derived from an EMBL/GenBank/DDBJ whole genome shotgun (WGS) entry which is preliminary data.</text>
</comment>
<keyword evidence="2 7" id="KW-0812">Transmembrane</keyword>
<dbReference type="CDD" id="cd08010">
    <property type="entry name" value="MltG_like"/>
    <property type="match status" value="1"/>
</dbReference>
<feature type="site" description="Important for catalytic activity" evidence="7">
    <location>
        <position position="255"/>
    </location>
</feature>
<reference evidence="8 9" key="1">
    <citation type="submission" date="2018-01" db="EMBL/GenBank/DDBJ databases">
        <title>Lactibacter flavus gen. nov., sp. nov., a novel bacterium of the family Propionibacteriaceae isolated from raw milk and dairy products.</title>
        <authorList>
            <person name="Wenning M."/>
            <person name="Breitenwieser F."/>
            <person name="Huptas C."/>
            <person name="von Neubeck M."/>
            <person name="Busse H.-J."/>
            <person name="Scherer S."/>
        </authorList>
    </citation>
    <scope>NUCLEOTIDE SEQUENCE [LARGE SCALE GENOMIC DNA]</scope>
    <source>
        <strain evidence="8 9">VG341</strain>
    </source>
</reference>
<keyword evidence="5 7" id="KW-0456">Lyase</keyword>
<keyword evidence="4 7" id="KW-0472">Membrane</keyword>
<keyword evidence="1 7" id="KW-1003">Cell membrane</keyword>
<evidence type="ECO:0000256" key="3">
    <source>
        <dbReference type="ARBA" id="ARBA00022989"/>
    </source>
</evidence>
<keyword evidence="6 7" id="KW-0961">Cell wall biogenesis/degradation</keyword>
<evidence type="ECO:0000256" key="7">
    <source>
        <dbReference type="HAMAP-Rule" id="MF_02065"/>
    </source>
</evidence>
<comment type="function">
    <text evidence="7">Functions as a peptidoglycan terminase that cleaves nascent peptidoglycan strands endolytically to terminate their elongation.</text>
</comment>
<protein>
    <recommendedName>
        <fullName evidence="7">Endolytic murein transglycosylase</fullName>
        <ecNumber evidence="7">4.2.2.29</ecNumber>
    </recommendedName>
    <alternativeName>
        <fullName evidence="7">Peptidoglycan lytic transglycosylase</fullName>
    </alternativeName>
    <alternativeName>
        <fullName evidence="7">Peptidoglycan polymerization terminase</fullName>
    </alternativeName>
</protein>
<dbReference type="InterPro" id="IPR003770">
    <property type="entry name" value="MLTG-like"/>
</dbReference>
<keyword evidence="9" id="KW-1185">Reference proteome</keyword>
<comment type="catalytic activity">
    <reaction evidence="7">
        <text>a peptidoglycan chain = a peptidoglycan chain with N-acetyl-1,6-anhydromuramyl-[peptide] at the reducing end + a peptidoglycan chain with N-acetylglucosamine at the non-reducing end.</text>
        <dbReference type="EC" id="4.2.2.29"/>
    </reaction>
</comment>
<dbReference type="AlphaFoldDB" id="A0A4Q2EJZ4"/>
<evidence type="ECO:0000313" key="9">
    <source>
        <dbReference type="Proteomes" id="UP000290624"/>
    </source>
</evidence>